<organism evidence="2 3">
    <name type="scientific">Streptomyces showdoensis</name>
    <dbReference type="NCBI Taxonomy" id="68268"/>
    <lineage>
        <taxon>Bacteria</taxon>
        <taxon>Bacillati</taxon>
        <taxon>Actinomycetota</taxon>
        <taxon>Actinomycetes</taxon>
        <taxon>Kitasatosporales</taxon>
        <taxon>Streptomycetaceae</taxon>
        <taxon>Streptomyces</taxon>
    </lineage>
</organism>
<evidence type="ECO:0000313" key="2">
    <source>
        <dbReference type="EMBL" id="KKZ70136.1"/>
    </source>
</evidence>
<reference evidence="2 3" key="1">
    <citation type="submission" date="2015-05" db="EMBL/GenBank/DDBJ databases">
        <title>Draft Genome assembly of Streptomyces showdoensis.</title>
        <authorList>
            <person name="Thapa K.K."/>
            <person name="Metsa-Ketela M."/>
        </authorList>
    </citation>
    <scope>NUCLEOTIDE SEQUENCE [LARGE SCALE GENOMIC DNA]</scope>
    <source>
        <strain evidence="2 3">ATCC 15227</strain>
    </source>
</reference>
<sequence length="115" mass="12305">MTPHNELRLLPWPGPDGKPCFLSTDNNGGPVSRLADQTEATQLEAGAELLEHALDVLTDQESDPEELRLLATDLTETLRDVLRVAASRGHRLPTTEPSTLGEVGEGPQLPAAAFG</sequence>
<gene>
    <name evidence="2" type="ORF">VO63_30535</name>
</gene>
<evidence type="ECO:0000256" key="1">
    <source>
        <dbReference type="SAM" id="MobiDB-lite"/>
    </source>
</evidence>
<dbReference type="AlphaFoldDB" id="A0A2P2GF44"/>
<proteinExistence type="predicted"/>
<dbReference type="RefSeq" id="WP_046911313.1">
    <property type="nucleotide sequence ID" value="NZ_BAAAXG010000026.1"/>
</dbReference>
<name>A0A2P2GF44_STREW</name>
<accession>A0A2P2GF44</accession>
<feature type="region of interest" description="Disordered" evidence="1">
    <location>
        <begin position="89"/>
        <end position="115"/>
    </location>
</feature>
<evidence type="ECO:0000313" key="3">
    <source>
        <dbReference type="Proteomes" id="UP000265325"/>
    </source>
</evidence>
<dbReference type="Proteomes" id="UP000265325">
    <property type="component" value="Unassembled WGS sequence"/>
</dbReference>
<keyword evidence="3" id="KW-1185">Reference proteome</keyword>
<dbReference type="OrthoDB" id="4320909at2"/>
<dbReference type="EMBL" id="LAQS01000067">
    <property type="protein sequence ID" value="KKZ70136.1"/>
    <property type="molecule type" value="Genomic_DNA"/>
</dbReference>
<comment type="caution">
    <text evidence="2">The sequence shown here is derived from an EMBL/GenBank/DDBJ whole genome shotgun (WGS) entry which is preliminary data.</text>
</comment>
<protein>
    <submittedName>
        <fullName evidence="2">Uncharacterized protein</fullName>
    </submittedName>
</protein>